<dbReference type="Gene3D" id="1.10.220.20">
    <property type="match status" value="1"/>
</dbReference>
<dbReference type="Pfam" id="PF01369">
    <property type="entry name" value="Sec7"/>
    <property type="match status" value="1"/>
</dbReference>
<dbReference type="GO" id="GO:0032012">
    <property type="term" value="P:regulation of ARF protein signal transduction"/>
    <property type="evidence" value="ECO:0007669"/>
    <property type="project" value="InterPro"/>
</dbReference>
<dbReference type="SUPFAM" id="SSF48425">
    <property type="entry name" value="Sec7 domain"/>
    <property type="match status" value="1"/>
</dbReference>
<dbReference type="GO" id="GO:0005085">
    <property type="term" value="F:guanyl-nucleotide exchange factor activity"/>
    <property type="evidence" value="ECO:0007669"/>
    <property type="project" value="InterPro"/>
</dbReference>
<dbReference type="HOGENOM" id="CLU_001204_3_1_1"/>
<dbReference type="InterPro" id="IPR035999">
    <property type="entry name" value="Sec7_dom_sf"/>
</dbReference>
<dbReference type="Gene3D" id="1.10.1000.11">
    <property type="entry name" value="Arf Nucleotide-binding Site Opener,domain 2"/>
    <property type="match status" value="1"/>
</dbReference>
<evidence type="ECO:0000313" key="3">
    <source>
        <dbReference type="EMBL" id="EXJ84716.1"/>
    </source>
</evidence>
<protein>
    <recommendedName>
        <fullName evidence="2">SEC7 domain-containing protein</fullName>
    </recommendedName>
</protein>
<feature type="region of interest" description="Disordered" evidence="1">
    <location>
        <begin position="92"/>
        <end position="131"/>
    </location>
</feature>
<feature type="region of interest" description="Disordered" evidence="1">
    <location>
        <begin position="1"/>
        <end position="37"/>
    </location>
</feature>
<dbReference type="InterPro" id="IPR023394">
    <property type="entry name" value="Sec7_C_sf"/>
</dbReference>
<feature type="compositionally biased region" description="Basic and acidic residues" evidence="1">
    <location>
        <begin position="349"/>
        <end position="363"/>
    </location>
</feature>
<dbReference type="eggNOG" id="KOG0928">
    <property type="taxonomic scope" value="Eukaryota"/>
</dbReference>
<feature type="compositionally biased region" description="Basic and acidic residues" evidence="1">
    <location>
        <begin position="547"/>
        <end position="561"/>
    </location>
</feature>
<dbReference type="OrthoDB" id="10258608at2759"/>
<dbReference type="SMART" id="SM00222">
    <property type="entry name" value="Sec7"/>
    <property type="match status" value="1"/>
</dbReference>
<feature type="compositionally biased region" description="Low complexity" evidence="1">
    <location>
        <begin position="1664"/>
        <end position="1682"/>
    </location>
</feature>
<dbReference type="InterPro" id="IPR000904">
    <property type="entry name" value="Sec7_dom"/>
</dbReference>
<feature type="domain" description="SEC7" evidence="2">
    <location>
        <begin position="655"/>
        <end position="845"/>
    </location>
</feature>
<dbReference type="CDD" id="cd00171">
    <property type="entry name" value="Sec7"/>
    <property type="match status" value="1"/>
</dbReference>
<feature type="region of interest" description="Disordered" evidence="1">
    <location>
        <begin position="1538"/>
        <end position="1708"/>
    </location>
</feature>
<evidence type="ECO:0000256" key="1">
    <source>
        <dbReference type="SAM" id="MobiDB-lite"/>
    </source>
</evidence>
<evidence type="ECO:0000259" key="2">
    <source>
        <dbReference type="PROSITE" id="PS50190"/>
    </source>
</evidence>
<dbReference type="Proteomes" id="UP000019478">
    <property type="component" value="Unassembled WGS sequence"/>
</dbReference>
<dbReference type="SUPFAM" id="SSF48371">
    <property type="entry name" value="ARM repeat"/>
    <property type="match status" value="1"/>
</dbReference>
<dbReference type="Pfam" id="PF23325">
    <property type="entry name" value="TPR_28"/>
    <property type="match status" value="1"/>
</dbReference>
<dbReference type="PANTHER" id="PTHR10663:SF388">
    <property type="entry name" value="GOLGI-SPECIFIC BREFELDIN A-RESISTANCE GUANINE NUCLEOTIDE EXCHANGE FACTOR 1"/>
    <property type="match status" value="1"/>
</dbReference>
<feature type="region of interest" description="Disordered" evidence="1">
    <location>
        <begin position="530"/>
        <end position="561"/>
    </location>
</feature>
<organism evidence="3 4">
    <name type="scientific">Capronia epimyces CBS 606.96</name>
    <dbReference type="NCBI Taxonomy" id="1182542"/>
    <lineage>
        <taxon>Eukaryota</taxon>
        <taxon>Fungi</taxon>
        <taxon>Dikarya</taxon>
        <taxon>Ascomycota</taxon>
        <taxon>Pezizomycotina</taxon>
        <taxon>Eurotiomycetes</taxon>
        <taxon>Chaetothyriomycetidae</taxon>
        <taxon>Chaetothyriales</taxon>
        <taxon>Herpotrichiellaceae</taxon>
        <taxon>Capronia</taxon>
    </lineage>
</organism>
<dbReference type="PROSITE" id="PS50190">
    <property type="entry name" value="SEC7"/>
    <property type="match status" value="1"/>
</dbReference>
<dbReference type="EMBL" id="AMGY01000004">
    <property type="protein sequence ID" value="EXJ84716.1"/>
    <property type="molecule type" value="Genomic_DNA"/>
</dbReference>
<evidence type="ECO:0000313" key="4">
    <source>
        <dbReference type="Proteomes" id="UP000019478"/>
    </source>
</evidence>
<accession>W9Y664</accession>
<feature type="region of interest" description="Disordered" evidence="1">
    <location>
        <begin position="321"/>
        <end position="385"/>
    </location>
</feature>
<proteinExistence type="predicted"/>
<keyword evidence="4" id="KW-1185">Reference proteome</keyword>
<feature type="compositionally biased region" description="Acidic residues" evidence="1">
    <location>
        <begin position="1600"/>
        <end position="1625"/>
    </location>
</feature>
<sequence>MSMSTSTGLDDVVQGTDTSRPSVATPRASPFTMPSLAPFGVDMTIDTTPVIAIDPIALITTECITITSAMRKHARWAQSSVSAILGGGASRLQEKDLQRSSSQGRRGGKGPVISDPGKTRLTVTGASDDENSSLASRWGLRGKRGKSLQDNPLLSAFARLRRDLAGCRDVRSVDAPELLHPFLQVIRSSSTSAAITSLAVISVTKFFAYNIITIKSPRIALAMHLLSAAITHCRFEASDTAADEVVLLRILRLMESIISRPEGQLLGDESICEMMSTGLSMCCQARLSEVLRRSAEMAMVTMCQVVFSRLKTLRVEEVPKARSRSNTKTTTDDLKIEPPMTGSVMGNGELERSSVDADGRSTAEDGTQIKVPSSEPTHSTVPTDGEEFENVQPYALPSIKELFRVLIDLLDPHDKTHTDPMRIMALRIIDIALEVSGPWIAGQPALASLVQDDLCRHLFQLVRSDNMVLLNSSLRVAGTLLATCRQLLKLQQELFLSYLVACLHPRVDIPQEPGIDPALYEGVPQAPKLVRPAPSQASSGRSTPVPIKDRQKLGLEGGARRPEAREAMVESIGTLVRMPGFMVELFVNYDCEVDRQDLCEDMVGLLSRNAFPDAATWSTTNVPPLCLDSLLTFVQFMAERLDQEAPAGSEARIEKMRLQRVRKKIIKSGASKFNDDPKAGVAYLVRNGIIEDPDDPRQVAHFLKGTSHVSKRVLGEFLTKRNNERLLTAFIDLFNFDDMRIDEALREMLGSFRLPGESALIERIVTTFVEKYCSTTSSDEIADKDAAFVLTYAIIMLNTELYNPNVKSQQRMTCEGFAKNLRGVNKGNDFAPELLQEIYDAIKQNEIILPDEHENRHAFEYAWKELLMKTADAGPLERCDSSAFDAEMFKATWKPIVATLCYVFMSASDDAVFSRVVVGFDQCAQIAARYGITEAFDRIVYSVSQISGLAAEVPPSTSLNTEVQVGKKRIMVSELAVRLGRDFKAQLSTVLLFRILSGREHAVGETWIYIVRILKNLFVNSLISLPTVDGSRLTDMGSIPLQPPSQVIDRDGRLSDSGLFSTFTSYLSSYAADDPPEPSEEELDNTLSAVDCVKACRPDAVLKRMAALPPNQIRALVAALLSQMEESSPVVTVKPERPMPVTVRVNGHRMPKAGPEYDPGTVFVLELATLLTLRDDETIAAAGEVLTGSLQNAVRDASNLHPLAAARVVHYLLELLRYSYTYDFMRAPVVLHAISSFDDTVLDRTASTVTGGLANTIVEAGPLRNEVTKSPDFWSTLQRLHQHKTEAESVFEILTTVATSHPTAVTADNFESAVALANDFASAGSIGSIQEKRRDFAAKRGHQAKPARDEDLVVVQRAVKAIGLIYQLSDRVPSLITQSHLERQEAWAAYWSPVFRALCSQCVNPCREVRHRALSALQRTLLSESVADQEQHTEWTAIFDEVLFPLTLRMLKPEIYQLDPPGMNETRAQAASVLCKVFLRYLDRLVEVRRMADVWVKILELLDRLMNAGTEGDALAEAVLEGVKNVLLVMDGTGYLERDGSADTDSGIGGATKGSQTQGGKLTAGPQARGRSQRQGGGRDGGGGHEQDAHGSNPGLGVEAEGEEDAESESEDEVQDAEEQEEEEIQLWPETVRRLDRFLPGLVDDLFPTPAPTPPVPVEEATESHSSASAPGTAGAADASVDAVKDDRVSSDKQASEPREHGPESATT</sequence>
<dbReference type="STRING" id="1182542.W9Y664"/>
<dbReference type="InterPro" id="IPR016024">
    <property type="entry name" value="ARM-type_fold"/>
</dbReference>
<dbReference type="InterPro" id="IPR056604">
    <property type="entry name" value="GBF1-like_TPR"/>
</dbReference>
<comment type="caution">
    <text evidence="3">The sequence shown here is derived from an EMBL/GenBank/DDBJ whole genome shotgun (WGS) entry which is preliminary data.</text>
</comment>
<dbReference type="InterPro" id="IPR032691">
    <property type="entry name" value="Mon2/Sec7/BIG1-like_HUS"/>
</dbReference>
<gene>
    <name evidence="3" type="ORF">A1O3_05386</name>
</gene>
<name>W9Y664_9EURO</name>
<dbReference type="GO" id="GO:0016192">
    <property type="term" value="P:vesicle-mediated transport"/>
    <property type="evidence" value="ECO:0007669"/>
    <property type="project" value="UniProtKB-ARBA"/>
</dbReference>
<dbReference type="GeneID" id="19169501"/>
<dbReference type="RefSeq" id="XP_007733701.1">
    <property type="nucleotide sequence ID" value="XM_007735511.1"/>
</dbReference>
<dbReference type="PANTHER" id="PTHR10663">
    <property type="entry name" value="GUANYL-NUCLEOTIDE EXCHANGE FACTOR"/>
    <property type="match status" value="1"/>
</dbReference>
<reference evidence="3 4" key="1">
    <citation type="submission" date="2013-03" db="EMBL/GenBank/DDBJ databases">
        <title>The Genome Sequence of Capronia epimyces CBS 606.96.</title>
        <authorList>
            <consortium name="The Broad Institute Genomics Platform"/>
            <person name="Cuomo C."/>
            <person name="de Hoog S."/>
            <person name="Gorbushina A."/>
            <person name="Walker B."/>
            <person name="Young S.K."/>
            <person name="Zeng Q."/>
            <person name="Gargeya S."/>
            <person name="Fitzgerald M."/>
            <person name="Haas B."/>
            <person name="Abouelleil A."/>
            <person name="Allen A.W."/>
            <person name="Alvarado L."/>
            <person name="Arachchi H.M."/>
            <person name="Berlin A.M."/>
            <person name="Chapman S.B."/>
            <person name="Gainer-Dewar J."/>
            <person name="Goldberg J."/>
            <person name="Griggs A."/>
            <person name="Gujja S."/>
            <person name="Hansen M."/>
            <person name="Howarth C."/>
            <person name="Imamovic A."/>
            <person name="Ireland A."/>
            <person name="Larimer J."/>
            <person name="McCowan C."/>
            <person name="Murphy C."/>
            <person name="Pearson M."/>
            <person name="Poon T.W."/>
            <person name="Priest M."/>
            <person name="Roberts A."/>
            <person name="Saif S."/>
            <person name="Shea T."/>
            <person name="Sisk P."/>
            <person name="Sykes S."/>
            <person name="Wortman J."/>
            <person name="Nusbaum C."/>
            <person name="Birren B."/>
        </authorList>
    </citation>
    <scope>NUCLEOTIDE SEQUENCE [LARGE SCALE GENOMIC DNA]</scope>
    <source>
        <strain evidence="3 4">CBS 606.96</strain>
    </source>
</reference>
<dbReference type="Pfam" id="PF12783">
    <property type="entry name" value="Sec7-like_HUS"/>
    <property type="match status" value="1"/>
</dbReference>
<dbReference type="GO" id="GO:0005794">
    <property type="term" value="C:Golgi apparatus"/>
    <property type="evidence" value="ECO:0007669"/>
    <property type="project" value="UniProtKB-ARBA"/>
</dbReference>
<feature type="compositionally biased region" description="Low complexity" evidence="1">
    <location>
        <begin position="1565"/>
        <end position="1574"/>
    </location>
</feature>
<feature type="compositionally biased region" description="Basic and acidic residues" evidence="1">
    <location>
        <begin position="1683"/>
        <end position="1708"/>
    </location>
</feature>
<feature type="compositionally biased region" description="Polar residues" evidence="1">
    <location>
        <begin position="370"/>
        <end position="382"/>
    </location>
</feature>